<keyword evidence="2" id="KW-0547">Nucleotide-binding</keyword>
<dbReference type="InterPro" id="IPR051681">
    <property type="entry name" value="Ser/Thr_Kinases-Pseudokinases"/>
</dbReference>
<sequence length="606" mass="68320">MFSEFYCKWILPTNNSSKAAMSELEAGQAMKSSYFKSGAHGWHDMQLRSFCTPNDTYNLKLPQQPIGSVEKSIPRNALAIQRTFSHRIERHDCPEASLLQLYEIYRNSTKEENVKGDASLSLEEKVAPLHKKTNWGNREGLTTPIVNCPSIIASRNTRQKLYRPFKNTTNCCSAGKDIDSHDRNMPNFPVARAFSSFLLASNPSCAFINANVNAPKTTAALPRAMLIAPGVHCKSSANVTRCQHEKTLTDKEYKPFTKSTLNAHKVTVSKDPSEEKSMSGVADRGLVMMGAHVIKQDNKMQFLLNIPKNEIIPNTDYSEIKQINKGSFGIIFFANWKGKCVAIKRAHGKMTLEAMRSVAREINSYRKLLHPHIVEYYGVCFNSTCIGIVTEYLSGGNLFDALYYGNTYFSTKTRIKLALQLTRVVDYLHNKKNLIHRDLKTANLILDENQNLKLCDFGKARELDASRRVKLDDNGGSPRYMAPECFYLGNSINEKADIWSVACCLIEIFGGPVPFQDIRTNKVRNRSSLAIATLPANMVPNSEVVHALLVKKRIPTVPIWFPSHLKAILSRCFSWKLEQRATTEQIEAEITKMAELDLELHKLNKT</sequence>
<evidence type="ECO:0000256" key="3">
    <source>
        <dbReference type="ARBA" id="ARBA00022777"/>
    </source>
</evidence>
<dbReference type="EMBL" id="JADAQX010000160">
    <property type="protein sequence ID" value="KAF8821588.1"/>
    <property type="molecule type" value="Genomic_DNA"/>
</dbReference>
<comment type="caution">
    <text evidence="6">The sequence shown here is derived from an EMBL/GenBank/DDBJ whole genome shotgun (WGS) entry which is preliminary data.</text>
</comment>
<dbReference type="InterPro" id="IPR011009">
    <property type="entry name" value="Kinase-like_dom_sf"/>
</dbReference>
<evidence type="ECO:0000313" key="6">
    <source>
        <dbReference type="EMBL" id="KAF8821588.1"/>
    </source>
</evidence>
<dbReference type="SUPFAM" id="SSF56112">
    <property type="entry name" value="Protein kinase-like (PK-like)"/>
    <property type="match status" value="1"/>
</dbReference>
<name>A0ABQ7JC33_9APIC</name>
<reference evidence="6 7" key="1">
    <citation type="journal article" date="2020" name="bioRxiv">
        <title>Metabolic contributions of an alphaproteobacterial endosymbiont in the apicomplexan Cardiosporidium cionae.</title>
        <authorList>
            <person name="Hunter E.S."/>
            <person name="Paight C.J."/>
            <person name="Lane C.E."/>
        </authorList>
    </citation>
    <scope>NUCLEOTIDE SEQUENCE [LARGE SCALE GENOMIC DNA]</scope>
    <source>
        <strain evidence="6">ESH_2018</strain>
    </source>
</reference>
<dbReference type="PROSITE" id="PS00108">
    <property type="entry name" value="PROTEIN_KINASE_ST"/>
    <property type="match status" value="1"/>
</dbReference>
<dbReference type="SMART" id="SM00220">
    <property type="entry name" value="S_TKc"/>
    <property type="match status" value="1"/>
</dbReference>
<dbReference type="PANTHER" id="PTHR44329">
    <property type="entry name" value="SERINE/THREONINE-PROTEIN KINASE TNNI3K-RELATED"/>
    <property type="match status" value="1"/>
</dbReference>
<dbReference type="InterPro" id="IPR000719">
    <property type="entry name" value="Prot_kinase_dom"/>
</dbReference>
<dbReference type="Proteomes" id="UP000823046">
    <property type="component" value="Unassembled WGS sequence"/>
</dbReference>
<dbReference type="PROSITE" id="PS50011">
    <property type="entry name" value="PROTEIN_KINASE_DOM"/>
    <property type="match status" value="1"/>
</dbReference>
<dbReference type="InterPro" id="IPR008271">
    <property type="entry name" value="Ser/Thr_kinase_AS"/>
</dbReference>
<dbReference type="Gene3D" id="3.30.200.20">
    <property type="entry name" value="Phosphorylase Kinase, domain 1"/>
    <property type="match status" value="1"/>
</dbReference>
<keyword evidence="3" id="KW-0418">Kinase</keyword>
<protein>
    <submittedName>
        <fullName evidence="6">Tyrosine kinase-like (TKL) protein</fullName>
    </submittedName>
</protein>
<keyword evidence="4" id="KW-0067">ATP-binding</keyword>
<accession>A0ABQ7JC33</accession>
<evidence type="ECO:0000256" key="1">
    <source>
        <dbReference type="ARBA" id="ARBA00022679"/>
    </source>
</evidence>
<evidence type="ECO:0000259" key="5">
    <source>
        <dbReference type="PROSITE" id="PS50011"/>
    </source>
</evidence>
<evidence type="ECO:0000256" key="4">
    <source>
        <dbReference type="ARBA" id="ARBA00022840"/>
    </source>
</evidence>
<proteinExistence type="predicted"/>
<evidence type="ECO:0000313" key="7">
    <source>
        <dbReference type="Proteomes" id="UP000823046"/>
    </source>
</evidence>
<dbReference type="PANTHER" id="PTHR44329:SF288">
    <property type="entry name" value="MITOGEN-ACTIVATED PROTEIN KINASE KINASE KINASE 20"/>
    <property type="match status" value="1"/>
</dbReference>
<feature type="domain" description="Protein kinase" evidence="5">
    <location>
        <begin position="317"/>
        <end position="596"/>
    </location>
</feature>
<dbReference type="Gene3D" id="1.10.510.10">
    <property type="entry name" value="Transferase(Phosphotransferase) domain 1"/>
    <property type="match status" value="1"/>
</dbReference>
<organism evidence="6 7">
    <name type="scientific">Cardiosporidium cionae</name>
    <dbReference type="NCBI Taxonomy" id="476202"/>
    <lineage>
        <taxon>Eukaryota</taxon>
        <taxon>Sar</taxon>
        <taxon>Alveolata</taxon>
        <taxon>Apicomplexa</taxon>
        <taxon>Aconoidasida</taxon>
        <taxon>Nephromycida</taxon>
        <taxon>Cardiosporidium</taxon>
    </lineage>
</organism>
<gene>
    <name evidence="6" type="ORF">IE077_001848</name>
</gene>
<keyword evidence="7" id="KW-1185">Reference proteome</keyword>
<dbReference type="Pfam" id="PF00069">
    <property type="entry name" value="Pkinase"/>
    <property type="match status" value="1"/>
</dbReference>
<keyword evidence="1" id="KW-0808">Transferase</keyword>
<evidence type="ECO:0000256" key="2">
    <source>
        <dbReference type="ARBA" id="ARBA00022741"/>
    </source>
</evidence>